<evidence type="ECO:0000256" key="1">
    <source>
        <dbReference type="SAM" id="Phobius"/>
    </source>
</evidence>
<feature type="transmembrane region" description="Helical" evidence="1">
    <location>
        <begin position="221"/>
        <end position="239"/>
    </location>
</feature>
<dbReference type="AlphaFoldDB" id="A0A432Y5L4"/>
<dbReference type="Pfam" id="PF01757">
    <property type="entry name" value="Acyl_transf_3"/>
    <property type="match status" value="1"/>
</dbReference>
<evidence type="ECO:0000313" key="5">
    <source>
        <dbReference type="Proteomes" id="UP000287649"/>
    </source>
</evidence>
<feature type="transmembrane region" description="Helical" evidence="1">
    <location>
        <begin position="31"/>
        <end position="51"/>
    </location>
</feature>
<dbReference type="InterPro" id="IPR002656">
    <property type="entry name" value="Acyl_transf_3_dom"/>
</dbReference>
<dbReference type="Proteomes" id="UP000287649">
    <property type="component" value="Unassembled WGS sequence"/>
</dbReference>
<keyword evidence="4" id="KW-0012">Acyltransferase</keyword>
<dbReference type="PANTHER" id="PTHR23028:SF53">
    <property type="entry name" value="ACYL_TRANSF_3 DOMAIN-CONTAINING PROTEIN"/>
    <property type="match status" value="1"/>
</dbReference>
<evidence type="ECO:0000259" key="3">
    <source>
        <dbReference type="Pfam" id="PF19040"/>
    </source>
</evidence>
<dbReference type="OrthoDB" id="9767863at2"/>
<keyword evidence="4" id="KW-0808">Transferase</keyword>
<sequence>MKYRSEVDGLRAFAVLPVILFHAGFELFSGGYVGVDIFFVISGYLITSILLKELAQDKFSIIHFYERRARRILPALFAVMLACIPFAWAWLDPFALKEFFQSLVSTALFSSNIYFFLKTGYFDVAAEMKPLLHTWSLAVEEQYYVIIPIAMLLLWRLSLRSMAITFWLIFIVSLLAAQYFSSVNPSFNFYLLPTRAWELMMGSLVAVHADKLKIGEASKTKQLFSVIGMGLILLAIFAFDDRTPFPSFYALVPTLGTVLVLCSSAPSNWVNKFLSWKGFVGVGLISYSAYLWHQPLLAFYRAKTFEEPSLLVGALVVISTLMLATITYYVIEQPFRNNKSRTWTRRNVFVFSFVGIVAFSTSGIYGHMKQGFPERNEEFLRLAQNYGLSNACSGASFDDPRCKSSADPKYILWGDSHAMHLGKAVAEVVGDAGVWQMTLSACPPVVGIKEAPRKELITCPDYNDLVFEKLQSLESTNQRAVLVSSSKSISIYRWKSKVKATFDKLKSLNYDIYLVSSTPHFPGVEGCIVKSLSEGNGFSDCQYKLSETTNYELLQREKKLAKELDIHYVDLVPLFCNQGGDCKITNGNALLLRDENHFSLEAQPLVGEKIRSALNL</sequence>
<proteinExistence type="predicted"/>
<organism evidence="4 5">
    <name type="scientific">Pseudidiomarina homiensis</name>
    <dbReference type="NCBI Taxonomy" id="364198"/>
    <lineage>
        <taxon>Bacteria</taxon>
        <taxon>Pseudomonadati</taxon>
        <taxon>Pseudomonadota</taxon>
        <taxon>Gammaproteobacteria</taxon>
        <taxon>Alteromonadales</taxon>
        <taxon>Idiomarinaceae</taxon>
        <taxon>Pseudidiomarina</taxon>
    </lineage>
</organism>
<feature type="transmembrane region" description="Helical" evidence="1">
    <location>
        <begin position="142"/>
        <end position="159"/>
    </location>
</feature>
<dbReference type="EMBL" id="PIPX01000001">
    <property type="protein sequence ID" value="RUO56254.1"/>
    <property type="molecule type" value="Genomic_DNA"/>
</dbReference>
<accession>A0A432Y5L4</accession>
<comment type="caution">
    <text evidence="4">The sequence shown here is derived from an EMBL/GenBank/DDBJ whole genome shotgun (WGS) entry which is preliminary data.</text>
</comment>
<protein>
    <submittedName>
        <fullName evidence="4">Acyltransferase</fullName>
    </submittedName>
</protein>
<feature type="transmembrane region" description="Helical" evidence="1">
    <location>
        <begin position="7"/>
        <end position="25"/>
    </location>
</feature>
<dbReference type="Pfam" id="PF19040">
    <property type="entry name" value="SGNH"/>
    <property type="match status" value="1"/>
</dbReference>
<dbReference type="GO" id="GO:0016747">
    <property type="term" value="F:acyltransferase activity, transferring groups other than amino-acyl groups"/>
    <property type="evidence" value="ECO:0007669"/>
    <property type="project" value="InterPro"/>
</dbReference>
<evidence type="ECO:0000259" key="2">
    <source>
        <dbReference type="Pfam" id="PF01757"/>
    </source>
</evidence>
<dbReference type="RefSeq" id="WP_126771351.1">
    <property type="nucleotide sequence ID" value="NZ_PIPX01000001.1"/>
</dbReference>
<feature type="transmembrane region" description="Helical" evidence="1">
    <location>
        <begin position="245"/>
        <end position="262"/>
    </location>
</feature>
<dbReference type="InterPro" id="IPR043968">
    <property type="entry name" value="SGNH"/>
</dbReference>
<keyword evidence="5" id="KW-1185">Reference proteome</keyword>
<name>A0A432Y5L4_9GAMM</name>
<dbReference type="InterPro" id="IPR050879">
    <property type="entry name" value="Acyltransferase_3"/>
</dbReference>
<keyword evidence="1" id="KW-0812">Transmembrane</keyword>
<feature type="transmembrane region" description="Helical" evidence="1">
    <location>
        <begin position="164"/>
        <end position="181"/>
    </location>
</feature>
<dbReference type="SUPFAM" id="SSF52266">
    <property type="entry name" value="SGNH hydrolase"/>
    <property type="match status" value="1"/>
</dbReference>
<dbReference type="GO" id="GO:0009103">
    <property type="term" value="P:lipopolysaccharide biosynthetic process"/>
    <property type="evidence" value="ECO:0007669"/>
    <property type="project" value="TreeGrafter"/>
</dbReference>
<feature type="transmembrane region" description="Helical" evidence="1">
    <location>
        <begin position="347"/>
        <end position="368"/>
    </location>
</feature>
<gene>
    <name evidence="4" type="ORF">CWI70_05750</name>
</gene>
<feature type="domain" description="Acyltransferase 3" evidence="2">
    <location>
        <begin position="6"/>
        <end position="328"/>
    </location>
</feature>
<reference evidence="5" key="1">
    <citation type="journal article" date="2018" name="Front. Microbiol.">
        <title>Genome-Based Analysis Reveals the Taxonomy and Diversity of the Family Idiomarinaceae.</title>
        <authorList>
            <person name="Liu Y."/>
            <person name="Lai Q."/>
            <person name="Shao Z."/>
        </authorList>
    </citation>
    <scope>NUCLEOTIDE SEQUENCE [LARGE SCALE GENOMIC DNA]</scope>
    <source>
        <strain evidence="5">PO-M2</strain>
    </source>
</reference>
<feature type="domain" description="SGNH" evidence="3">
    <location>
        <begin position="398"/>
        <end position="610"/>
    </location>
</feature>
<evidence type="ECO:0000313" key="4">
    <source>
        <dbReference type="EMBL" id="RUO56254.1"/>
    </source>
</evidence>
<feature type="transmembrane region" description="Helical" evidence="1">
    <location>
        <begin position="72"/>
        <end position="91"/>
    </location>
</feature>
<feature type="transmembrane region" description="Helical" evidence="1">
    <location>
        <begin position="274"/>
        <end position="292"/>
    </location>
</feature>
<feature type="transmembrane region" description="Helical" evidence="1">
    <location>
        <begin position="187"/>
        <end position="209"/>
    </location>
</feature>
<feature type="transmembrane region" description="Helical" evidence="1">
    <location>
        <begin position="312"/>
        <end position="331"/>
    </location>
</feature>
<keyword evidence="1" id="KW-0472">Membrane</keyword>
<keyword evidence="1" id="KW-1133">Transmembrane helix</keyword>
<dbReference type="PANTHER" id="PTHR23028">
    <property type="entry name" value="ACETYLTRANSFERASE"/>
    <property type="match status" value="1"/>
</dbReference>
<dbReference type="GO" id="GO:0016020">
    <property type="term" value="C:membrane"/>
    <property type="evidence" value="ECO:0007669"/>
    <property type="project" value="TreeGrafter"/>
</dbReference>